<dbReference type="AlphaFoldDB" id="A0A392MKE4"/>
<dbReference type="InterPro" id="IPR013103">
    <property type="entry name" value="RVT_2"/>
</dbReference>
<keyword evidence="2" id="KW-0695">RNA-directed DNA polymerase</keyword>
<sequence length="173" mass="20084">MYLNPGGIDYYEAFSPVARHETIRLVIALACSKSWSIYHLDVKSAFLNGPLVEIVYITQPLGFVIQGKEDRVYKLHKALYGLKEAPRAWNKRIDRFFLEQGFKKCVTEHGVYVKGKMRSKVMIICLFVDDLLVTKNCAQYIDRFKLKMKQEFERTDLGKIAYFLGMEILNTSK</sequence>
<dbReference type="GO" id="GO:0003964">
    <property type="term" value="F:RNA-directed DNA polymerase activity"/>
    <property type="evidence" value="ECO:0007669"/>
    <property type="project" value="UniProtKB-KW"/>
</dbReference>
<keyword evidence="3" id="KW-1185">Reference proteome</keyword>
<name>A0A392MKE4_9FABA</name>
<dbReference type="EMBL" id="LXQA010013251">
    <property type="protein sequence ID" value="MCH87967.1"/>
    <property type="molecule type" value="Genomic_DNA"/>
</dbReference>
<dbReference type="InterPro" id="IPR043502">
    <property type="entry name" value="DNA/RNA_pol_sf"/>
</dbReference>
<evidence type="ECO:0000313" key="2">
    <source>
        <dbReference type="EMBL" id="MCH87967.1"/>
    </source>
</evidence>
<dbReference type="Proteomes" id="UP000265520">
    <property type="component" value="Unassembled WGS sequence"/>
</dbReference>
<dbReference type="SUPFAM" id="SSF56672">
    <property type="entry name" value="DNA/RNA polymerases"/>
    <property type="match status" value="1"/>
</dbReference>
<organism evidence="2 3">
    <name type="scientific">Trifolium medium</name>
    <dbReference type="NCBI Taxonomy" id="97028"/>
    <lineage>
        <taxon>Eukaryota</taxon>
        <taxon>Viridiplantae</taxon>
        <taxon>Streptophyta</taxon>
        <taxon>Embryophyta</taxon>
        <taxon>Tracheophyta</taxon>
        <taxon>Spermatophyta</taxon>
        <taxon>Magnoliopsida</taxon>
        <taxon>eudicotyledons</taxon>
        <taxon>Gunneridae</taxon>
        <taxon>Pentapetalae</taxon>
        <taxon>rosids</taxon>
        <taxon>fabids</taxon>
        <taxon>Fabales</taxon>
        <taxon>Fabaceae</taxon>
        <taxon>Papilionoideae</taxon>
        <taxon>50 kb inversion clade</taxon>
        <taxon>NPAAA clade</taxon>
        <taxon>Hologalegina</taxon>
        <taxon>IRL clade</taxon>
        <taxon>Trifolieae</taxon>
        <taxon>Trifolium</taxon>
    </lineage>
</organism>
<protein>
    <submittedName>
        <fullName evidence="2">Reverse transcriptase</fullName>
    </submittedName>
</protein>
<evidence type="ECO:0000313" key="3">
    <source>
        <dbReference type="Proteomes" id="UP000265520"/>
    </source>
</evidence>
<evidence type="ECO:0000259" key="1">
    <source>
        <dbReference type="Pfam" id="PF07727"/>
    </source>
</evidence>
<proteinExistence type="predicted"/>
<accession>A0A392MKE4</accession>
<feature type="non-terminal residue" evidence="2">
    <location>
        <position position="173"/>
    </location>
</feature>
<reference evidence="2 3" key="1">
    <citation type="journal article" date="2018" name="Front. Plant Sci.">
        <title>Red Clover (Trifolium pratense) and Zigzag Clover (T. medium) - A Picture of Genomic Similarities and Differences.</title>
        <authorList>
            <person name="Dluhosova J."/>
            <person name="Istvanek J."/>
            <person name="Nedelnik J."/>
            <person name="Repkova J."/>
        </authorList>
    </citation>
    <scope>NUCLEOTIDE SEQUENCE [LARGE SCALE GENOMIC DNA]</scope>
    <source>
        <strain evidence="3">cv. 10/8</strain>
        <tissue evidence="2">Leaf</tissue>
    </source>
</reference>
<comment type="caution">
    <text evidence="2">The sequence shown here is derived from an EMBL/GenBank/DDBJ whole genome shotgun (WGS) entry which is preliminary data.</text>
</comment>
<dbReference type="Pfam" id="PF07727">
    <property type="entry name" value="RVT_2"/>
    <property type="match status" value="1"/>
</dbReference>
<keyword evidence="2" id="KW-0808">Transferase</keyword>
<feature type="domain" description="Reverse transcriptase Ty1/copia-type" evidence="1">
    <location>
        <begin position="6"/>
        <end position="170"/>
    </location>
</feature>
<keyword evidence="2" id="KW-0548">Nucleotidyltransferase</keyword>
<gene>
    <name evidence="2" type="ORF">A2U01_0008848</name>
</gene>